<evidence type="ECO:0000313" key="1">
    <source>
        <dbReference type="EMBL" id="MBL4915682.1"/>
    </source>
</evidence>
<keyword evidence="2" id="KW-1185">Reference proteome</keyword>
<gene>
    <name evidence="1" type="ORF">JL811_00490</name>
</gene>
<comment type="caution">
    <text evidence="1">The sequence shown here is derived from an EMBL/GenBank/DDBJ whole genome shotgun (WGS) entry which is preliminary data.</text>
</comment>
<organism evidence="1 2">
    <name type="scientific">Szabonella alba</name>
    <dbReference type="NCBI Taxonomy" id="2804194"/>
    <lineage>
        <taxon>Bacteria</taxon>
        <taxon>Pseudomonadati</taxon>
        <taxon>Pseudomonadota</taxon>
        <taxon>Alphaproteobacteria</taxon>
        <taxon>Rhodobacterales</taxon>
        <taxon>Paracoccaceae</taxon>
        <taxon>Szabonella</taxon>
    </lineage>
</organism>
<dbReference type="EMBL" id="JAESVN010000001">
    <property type="protein sequence ID" value="MBL4915682.1"/>
    <property type="molecule type" value="Genomic_DNA"/>
</dbReference>
<sequence length="75" mass="8759">MTGRCSDECLIFWDAVQKAARNRWEQQFASEIAAKAEKPWWRPSAKQLSIMQRMTDELFYGPQHELIEEGDGNRA</sequence>
<name>A0A8K0V599_9RHOB</name>
<accession>A0A8K0V599</accession>
<protein>
    <submittedName>
        <fullName evidence="1">Uncharacterized protein</fullName>
    </submittedName>
</protein>
<dbReference type="AlphaFoldDB" id="A0A8K0V599"/>
<proteinExistence type="predicted"/>
<reference evidence="1" key="1">
    <citation type="submission" date="2021-01" db="EMBL/GenBank/DDBJ databases">
        <title>Tabrizicola alba sp. nov. a motile alkaliphilic bacterium isolated from a soda lake.</title>
        <authorList>
            <person name="Szuroczki S."/>
            <person name="Abbaszade G."/>
            <person name="Schumann P."/>
            <person name="Toth E."/>
        </authorList>
    </citation>
    <scope>NUCLEOTIDE SEQUENCE</scope>
    <source>
        <strain evidence="1">DMG-N-6</strain>
    </source>
</reference>
<dbReference type="Proteomes" id="UP000648908">
    <property type="component" value="Unassembled WGS sequence"/>
</dbReference>
<dbReference type="RefSeq" id="WP_202686266.1">
    <property type="nucleotide sequence ID" value="NZ_JAESVN010000001.1"/>
</dbReference>
<evidence type="ECO:0000313" key="2">
    <source>
        <dbReference type="Proteomes" id="UP000648908"/>
    </source>
</evidence>